<dbReference type="AlphaFoldDB" id="A0AAN8J268"/>
<evidence type="ECO:0000313" key="2">
    <source>
        <dbReference type="EMBL" id="KAK5975065.1"/>
    </source>
</evidence>
<keyword evidence="1" id="KW-1133">Transmembrane helix</keyword>
<name>A0AAN8J268_TRICO</name>
<protein>
    <submittedName>
        <fullName evidence="3">Uncharacterized protein</fullName>
    </submittedName>
</protein>
<dbReference type="EMBL" id="WIXE01013496">
    <property type="protein sequence ID" value="KAK5975065.1"/>
    <property type="molecule type" value="Genomic_DNA"/>
</dbReference>
<keyword evidence="1" id="KW-0472">Membrane</keyword>
<gene>
    <name evidence="3" type="ORF">GCK32_009681</name>
    <name evidence="2" type="ORF">GCK32_018372</name>
</gene>
<keyword evidence="1" id="KW-0812">Transmembrane</keyword>
<organism evidence="3 4">
    <name type="scientific">Trichostrongylus colubriformis</name>
    <name type="common">Black scour worm</name>
    <dbReference type="NCBI Taxonomy" id="6319"/>
    <lineage>
        <taxon>Eukaryota</taxon>
        <taxon>Metazoa</taxon>
        <taxon>Ecdysozoa</taxon>
        <taxon>Nematoda</taxon>
        <taxon>Chromadorea</taxon>
        <taxon>Rhabditida</taxon>
        <taxon>Rhabditina</taxon>
        <taxon>Rhabditomorpha</taxon>
        <taxon>Strongyloidea</taxon>
        <taxon>Trichostrongylidae</taxon>
        <taxon>Trichostrongylus</taxon>
    </lineage>
</organism>
<evidence type="ECO:0000313" key="4">
    <source>
        <dbReference type="Proteomes" id="UP001331761"/>
    </source>
</evidence>
<feature type="transmembrane region" description="Helical" evidence="1">
    <location>
        <begin position="18"/>
        <end position="37"/>
    </location>
</feature>
<sequence>MREIRKEGSATSVQRTMFLWKIIILTILLFNCFVALARRRNHSHRTHGRYRGRPWIHNYYGITKDPDDVTGTT</sequence>
<dbReference type="EMBL" id="WIXE01009223">
    <property type="protein sequence ID" value="KAK5978619.1"/>
    <property type="molecule type" value="Genomic_DNA"/>
</dbReference>
<dbReference type="Proteomes" id="UP001331761">
    <property type="component" value="Unassembled WGS sequence"/>
</dbReference>
<comment type="caution">
    <text evidence="3">The sequence shown here is derived from an EMBL/GenBank/DDBJ whole genome shotgun (WGS) entry which is preliminary data.</text>
</comment>
<accession>A0AAN8J268</accession>
<evidence type="ECO:0000313" key="3">
    <source>
        <dbReference type="EMBL" id="KAK5978619.1"/>
    </source>
</evidence>
<evidence type="ECO:0000256" key="1">
    <source>
        <dbReference type="SAM" id="Phobius"/>
    </source>
</evidence>
<proteinExistence type="predicted"/>
<keyword evidence="4" id="KW-1185">Reference proteome</keyword>
<reference evidence="3 4" key="1">
    <citation type="submission" date="2019-10" db="EMBL/GenBank/DDBJ databases">
        <title>Assembly and Annotation for the nematode Trichostrongylus colubriformis.</title>
        <authorList>
            <person name="Martin J."/>
        </authorList>
    </citation>
    <scope>NUCLEOTIDE SEQUENCE [LARGE SCALE GENOMIC DNA]</scope>
    <source>
        <strain evidence="3">G859</strain>
        <tissue evidence="3">Whole worm</tissue>
    </source>
</reference>